<organism evidence="11 12">
    <name type="scientific">Armillaria tabescens</name>
    <name type="common">Ringless honey mushroom</name>
    <name type="synonym">Agaricus tabescens</name>
    <dbReference type="NCBI Taxonomy" id="1929756"/>
    <lineage>
        <taxon>Eukaryota</taxon>
        <taxon>Fungi</taxon>
        <taxon>Dikarya</taxon>
        <taxon>Basidiomycota</taxon>
        <taxon>Agaricomycotina</taxon>
        <taxon>Agaricomycetes</taxon>
        <taxon>Agaricomycetidae</taxon>
        <taxon>Agaricales</taxon>
        <taxon>Marasmiineae</taxon>
        <taxon>Physalacriaceae</taxon>
        <taxon>Desarmillaria</taxon>
    </lineage>
</organism>
<evidence type="ECO:0000256" key="8">
    <source>
        <dbReference type="ARBA" id="ARBA00023033"/>
    </source>
</evidence>
<accession>A0AA39J567</accession>
<dbReference type="AlphaFoldDB" id="A0AA39J567"/>
<dbReference type="RefSeq" id="XP_060322220.1">
    <property type="nucleotide sequence ID" value="XM_060481069.1"/>
</dbReference>
<evidence type="ECO:0000256" key="2">
    <source>
        <dbReference type="ARBA" id="ARBA00005179"/>
    </source>
</evidence>
<keyword evidence="7 9" id="KW-0408">Iron</keyword>
<feature type="binding site" description="axial binding residue" evidence="9">
    <location>
        <position position="136"/>
    </location>
    <ligand>
        <name>heme</name>
        <dbReference type="ChEBI" id="CHEBI:30413"/>
    </ligand>
    <ligandPart>
        <name>Fe</name>
        <dbReference type="ChEBI" id="CHEBI:18248"/>
    </ligandPart>
</feature>
<evidence type="ECO:0000256" key="1">
    <source>
        <dbReference type="ARBA" id="ARBA00001971"/>
    </source>
</evidence>
<dbReference type="EMBL" id="JAUEPS010000129">
    <property type="protein sequence ID" value="KAK0436298.1"/>
    <property type="molecule type" value="Genomic_DNA"/>
</dbReference>
<feature type="chain" id="PRO_5041203424" evidence="10">
    <location>
        <begin position="23"/>
        <end position="159"/>
    </location>
</feature>
<keyword evidence="12" id="KW-1185">Reference proteome</keyword>
<dbReference type="GO" id="GO:0020037">
    <property type="term" value="F:heme binding"/>
    <property type="evidence" value="ECO:0007669"/>
    <property type="project" value="InterPro"/>
</dbReference>
<comment type="pathway">
    <text evidence="2">Secondary metabolite biosynthesis.</text>
</comment>
<feature type="signal peptide" evidence="10">
    <location>
        <begin position="1"/>
        <end position="22"/>
    </location>
</feature>
<dbReference type="GO" id="GO:0004497">
    <property type="term" value="F:monooxygenase activity"/>
    <property type="evidence" value="ECO:0007669"/>
    <property type="project" value="UniProtKB-KW"/>
</dbReference>
<comment type="similarity">
    <text evidence="3">Belongs to the cytochrome P450 family.</text>
</comment>
<dbReference type="PANTHER" id="PTHR46300">
    <property type="entry name" value="P450, PUTATIVE (EUROFUNG)-RELATED-RELATED"/>
    <property type="match status" value="1"/>
</dbReference>
<evidence type="ECO:0000256" key="5">
    <source>
        <dbReference type="ARBA" id="ARBA00022723"/>
    </source>
</evidence>
<reference evidence="11" key="1">
    <citation type="submission" date="2023-06" db="EMBL/GenBank/DDBJ databases">
        <authorList>
            <consortium name="Lawrence Berkeley National Laboratory"/>
            <person name="Ahrendt S."/>
            <person name="Sahu N."/>
            <person name="Indic B."/>
            <person name="Wong-Bajracharya J."/>
            <person name="Merenyi Z."/>
            <person name="Ke H.-M."/>
            <person name="Monk M."/>
            <person name="Kocsube S."/>
            <person name="Drula E."/>
            <person name="Lipzen A."/>
            <person name="Balint B."/>
            <person name="Henrissat B."/>
            <person name="Andreopoulos B."/>
            <person name="Martin F.M."/>
            <person name="Harder C.B."/>
            <person name="Rigling D."/>
            <person name="Ford K.L."/>
            <person name="Foster G.D."/>
            <person name="Pangilinan J."/>
            <person name="Papanicolaou A."/>
            <person name="Barry K."/>
            <person name="LaButti K."/>
            <person name="Viragh M."/>
            <person name="Koriabine M."/>
            <person name="Yan M."/>
            <person name="Riley R."/>
            <person name="Champramary S."/>
            <person name="Plett K.L."/>
            <person name="Tsai I.J."/>
            <person name="Slot J."/>
            <person name="Sipos G."/>
            <person name="Plett J."/>
            <person name="Nagy L.G."/>
            <person name="Grigoriev I.V."/>
        </authorList>
    </citation>
    <scope>NUCLEOTIDE SEQUENCE</scope>
    <source>
        <strain evidence="11">CCBAS 213</strain>
    </source>
</reference>
<dbReference type="InterPro" id="IPR036396">
    <property type="entry name" value="Cyt_P450_sf"/>
</dbReference>
<dbReference type="InterPro" id="IPR001128">
    <property type="entry name" value="Cyt_P450"/>
</dbReference>
<keyword evidence="10" id="KW-0732">Signal</keyword>
<evidence type="ECO:0000256" key="3">
    <source>
        <dbReference type="ARBA" id="ARBA00010617"/>
    </source>
</evidence>
<keyword evidence="8" id="KW-0503">Monooxygenase</keyword>
<dbReference type="InterPro" id="IPR002401">
    <property type="entry name" value="Cyt_P450_E_grp-I"/>
</dbReference>
<dbReference type="InterPro" id="IPR050364">
    <property type="entry name" value="Cytochrome_P450_fung"/>
</dbReference>
<dbReference type="PRINTS" id="PR00463">
    <property type="entry name" value="EP450I"/>
</dbReference>
<dbReference type="GeneID" id="85364617"/>
<evidence type="ECO:0000256" key="9">
    <source>
        <dbReference type="PIRSR" id="PIRSR602401-1"/>
    </source>
</evidence>
<evidence type="ECO:0000313" key="11">
    <source>
        <dbReference type="EMBL" id="KAK0436298.1"/>
    </source>
</evidence>
<dbReference type="SUPFAM" id="SSF48264">
    <property type="entry name" value="Cytochrome P450"/>
    <property type="match status" value="1"/>
</dbReference>
<keyword evidence="5 9" id="KW-0479">Metal-binding</keyword>
<keyword evidence="6" id="KW-0560">Oxidoreductase</keyword>
<evidence type="ECO:0000256" key="10">
    <source>
        <dbReference type="SAM" id="SignalP"/>
    </source>
</evidence>
<comment type="cofactor">
    <cofactor evidence="1 9">
        <name>heme</name>
        <dbReference type="ChEBI" id="CHEBI:30413"/>
    </cofactor>
</comment>
<dbReference type="Gene3D" id="1.10.630.10">
    <property type="entry name" value="Cytochrome P450"/>
    <property type="match status" value="1"/>
</dbReference>
<dbReference type="GO" id="GO:0005506">
    <property type="term" value="F:iron ion binding"/>
    <property type="evidence" value="ECO:0007669"/>
    <property type="project" value="InterPro"/>
</dbReference>
<proteinExistence type="inferred from homology"/>
<protein>
    <submittedName>
        <fullName evidence="11">Cytochrome P450</fullName>
    </submittedName>
</protein>
<gene>
    <name evidence="11" type="ORF">EV420DRAFT_1770343</name>
</gene>
<dbReference type="PANTHER" id="PTHR46300:SF1">
    <property type="entry name" value="P450, PUTATIVE (EUROFUNG)-RELATED"/>
    <property type="match status" value="1"/>
</dbReference>
<evidence type="ECO:0000313" key="12">
    <source>
        <dbReference type="Proteomes" id="UP001175211"/>
    </source>
</evidence>
<keyword evidence="4 9" id="KW-0349">Heme</keyword>
<dbReference type="Proteomes" id="UP001175211">
    <property type="component" value="Unassembled WGS sequence"/>
</dbReference>
<evidence type="ECO:0000256" key="7">
    <source>
        <dbReference type="ARBA" id="ARBA00023004"/>
    </source>
</evidence>
<name>A0AA39J567_ARMTA</name>
<evidence type="ECO:0000256" key="4">
    <source>
        <dbReference type="ARBA" id="ARBA00022617"/>
    </source>
</evidence>
<comment type="caution">
    <text evidence="11">The sequence shown here is derived from an EMBL/GenBank/DDBJ whole genome shotgun (WGS) entry which is preliminary data.</text>
</comment>
<evidence type="ECO:0000256" key="6">
    <source>
        <dbReference type="ARBA" id="ARBA00023002"/>
    </source>
</evidence>
<dbReference type="GO" id="GO:0016705">
    <property type="term" value="F:oxidoreductase activity, acting on paired donors, with incorporation or reduction of molecular oxygen"/>
    <property type="evidence" value="ECO:0007669"/>
    <property type="project" value="InterPro"/>
</dbReference>
<dbReference type="Pfam" id="PF00067">
    <property type="entry name" value="p450"/>
    <property type="match status" value="1"/>
</dbReference>
<sequence length="159" mass="17866">MFGSGSTTTASAITVVIMVAACFPHMQTWVQEELDAVVGPPTFDGYVDLPRVLLESYRWRPVGGNGFAHRASRDIIWRKYCIPKDAIVIGDHWFICRDPSVFVNPEVFDPTRWFDENGSLRSDASLFNFGFGRRICPERYVADCSLFIARALLVQDIGG</sequence>